<dbReference type="RefSeq" id="WP_035340591.1">
    <property type="nucleotide sequence ID" value="NZ_LT615367.1"/>
</dbReference>
<dbReference type="Pfam" id="PF01963">
    <property type="entry name" value="TraB_PrgY_gumN"/>
    <property type="match status" value="1"/>
</dbReference>
<name>A0A375AD78_9GAMM</name>
<evidence type="ECO:0000313" key="2">
    <source>
        <dbReference type="Proteomes" id="UP000294820"/>
    </source>
</evidence>
<protein>
    <submittedName>
        <fullName evidence="1">FIG00921183: possible ligase</fullName>
    </submittedName>
</protein>
<dbReference type="AlphaFoldDB" id="A0A375AD78"/>
<gene>
    <name evidence="1" type="primary">ybaP</name>
    <name evidence="1" type="ORF">DAQ1742_03121</name>
</gene>
<reference evidence="1 2" key="1">
    <citation type="submission" date="2016-09" db="EMBL/GenBank/DDBJ databases">
        <authorList>
            <person name="Reverchon S."/>
            <person name="Nasser W."/>
            <person name="Leonard S."/>
            <person name="Brochier C."/>
            <person name="Duprey A."/>
        </authorList>
    </citation>
    <scope>NUCLEOTIDE SEQUENCE [LARGE SCALE GENOMIC DNA]</scope>
    <source>
        <strain evidence="1 2">174/2</strain>
    </source>
</reference>
<dbReference type="InterPro" id="IPR002816">
    <property type="entry name" value="TraB/PrgY/GumN_fam"/>
</dbReference>
<dbReference type="PANTHER" id="PTHR40590">
    <property type="entry name" value="CYTOPLASMIC PROTEIN-RELATED"/>
    <property type="match status" value="1"/>
</dbReference>
<dbReference type="Proteomes" id="UP000294820">
    <property type="component" value="Chromosome 1"/>
</dbReference>
<dbReference type="EMBL" id="LT615367">
    <property type="protein sequence ID" value="SLM63947.1"/>
    <property type="molecule type" value="Genomic_DNA"/>
</dbReference>
<dbReference type="CDD" id="cd14789">
    <property type="entry name" value="Tiki"/>
    <property type="match status" value="1"/>
</dbReference>
<evidence type="ECO:0000313" key="1">
    <source>
        <dbReference type="EMBL" id="SLM63947.1"/>
    </source>
</evidence>
<organism evidence="1 2">
    <name type="scientific">Dickeya aquatica</name>
    <dbReference type="NCBI Taxonomy" id="1401087"/>
    <lineage>
        <taxon>Bacteria</taxon>
        <taxon>Pseudomonadati</taxon>
        <taxon>Pseudomonadota</taxon>
        <taxon>Gammaproteobacteria</taxon>
        <taxon>Enterobacterales</taxon>
        <taxon>Pectobacteriaceae</taxon>
        <taxon>Dickeya</taxon>
    </lineage>
</organism>
<keyword evidence="2" id="KW-1185">Reference proteome</keyword>
<sequence>MQRLIRQIATFLGFLSPPVYRYPAVDVELARKRQFHLVGSIHMGTVDMFPLPRDLLEQLEHATALVVEADISGHDSPFSALAAEPPLAGRLDSETHQRLEQLCQELSFDYENLDRVPAWQAALMLQARQAMMLGLRPDYGIDYQLINAARDKGIAIIELEGQQTQLELLQQLPQGGLSLLEDTLLHWHTNARLLQTMVSWWIDQKPMRANHVPTTFGNDLTQTLIQHRNERWQRQLAALPQGKYVVSVGALHLYGEHNLPELLQAVSATR</sequence>
<accession>A0A375AD78</accession>
<dbReference type="GO" id="GO:0016874">
    <property type="term" value="F:ligase activity"/>
    <property type="evidence" value="ECO:0007669"/>
    <property type="project" value="UniProtKB-KW"/>
</dbReference>
<dbReference type="KEGG" id="daq:DAQ1742_03121"/>
<dbReference type="InterPro" id="IPR047111">
    <property type="entry name" value="YbaP-like"/>
</dbReference>
<keyword evidence="1" id="KW-0436">Ligase</keyword>
<proteinExistence type="predicted"/>
<dbReference type="PANTHER" id="PTHR40590:SF1">
    <property type="entry name" value="CYTOPLASMIC PROTEIN"/>
    <property type="match status" value="1"/>
</dbReference>